<dbReference type="Gene3D" id="3.30.160.60">
    <property type="entry name" value="Classic Zinc Finger"/>
    <property type="match status" value="2"/>
</dbReference>
<accession>A0A8J4Y5F2</accession>
<organism evidence="10 11">
    <name type="scientific">Chionoecetes opilio</name>
    <name type="common">Atlantic snow crab</name>
    <name type="synonym">Cancer opilio</name>
    <dbReference type="NCBI Taxonomy" id="41210"/>
    <lineage>
        <taxon>Eukaryota</taxon>
        <taxon>Metazoa</taxon>
        <taxon>Ecdysozoa</taxon>
        <taxon>Arthropoda</taxon>
        <taxon>Crustacea</taxon>
        <taxon>Multicrustacea</taxon>
        <taxon>Malacostraca</taxon>
        <taxon>Eumalacostraca</taxon>
        <taxon>Eucarida</taxon>
        <taxon>Decapoda</taxon>
        <taxon>Pleocyemata</taxon>
        <taxon>Brachyura</taxon>
        <taxon>Eubrachyura</taxon>
        <taxon>Majoidea</taxon>
        <taxon>Majidae</taxon>
        <taxon>Chionoecetes</taxon>
    </lineage>
</organism>
<feature type="chain" id="PRO_5035180148" evidence="8">
    <location>
        <begin position="27"/>
        <end position="120"/>
    </location>
</feature>
<evidence type="ECO:0000313" key="11">
    <source>
        <dbReference type="Proteomes" id="UP000770661"/>
    </source>
</evidence>
<evidence type="ECO:0000259" key="9">
    <source>
        <dbReference type="PROSITE" id="PS50157"/>
    </source>
</evidence>
<evidence type="ECO:0000256" key="8">
    <source>
        <dbReference type="SAM" id="SignalP"/>
    </source>
</evidence>
<dbReference type="GO" id="GO:0005634">
    <property type="term" value="C:nucleus"/>
    <property type="evidence" value="ECO:0007669"/>
    <property type="project" value="UniProtKB-SubCell"/>
</dbReference>
<sequence>MTETQRRVSLQWMITGLSGACGLVGAVPAGDTGNRKHACTYCGKLFLRRSHAKQHQRRHTGDQPYSCQICNKKFVHKSHYTYHMTRSLEHHTKLKTLSLGGLGGDADHLQHQLQQHHHLH</sequence>
<keyword evidence="5" id="KW-0862">Zinc</keyword>
<evidence type="ECO:0000256" key="2">
    <source>
        <dbReference type="ARBA" id="ARBA00022723"/>
    </source>
</evidence>
<dbReference type="PROSITE" id="PS00028">
    <property type="entry name" value="ZINC_FINGER_C2H2_1"/>
    <property type="match status" value="1"/>
</dbReference>
<dbReference type="OrthoDB" id="6371784at2759"/>
<dbReference type="PROSITE" id="PS50157">
    <property type="entry name" value="ZINC_FINGER_C2H2_2"/>
    <property type="match status" value="2"/>
</dbReference>
<dbReference type="FunFam" id="3.30.160.60:FF:000100">
    <property type="entry name" value="Zinc finger 45-like"/>
    <property type="match status" value="1"/>
</dbReference>
<dbReference type="SMART" id="SM00355">
    <property type="entry name" value="ZnF_C2H2"/>
    <property type="match status" value="2"/>
</dbReference>
<dbReference type="Proteomes" id="UP000770661">
    <property type="component" value="Unassembled WGS sequence"/>
</dbReference>
<evidence type="ECO:0000256" key="4">
    <source>
        <dbReference type="ARBA" id="ARBA00022771"/>
    </source>
</evidence>
<reference evidence="10" key="1">
    <citation type="submission" date="2020-07" db="EMBL/GenBank/DDBJ databases">
        <title>The High-quality genome of the commercially important snow crab, Chionoecetes opilio.</title>
        <authorList>
            <person name="Jeong J.-H."/>
            <person name="Ryu S."/>
        </authorList>
    </citation>
    <scope>NUCLEOTIDE SEQUENCE</scope>
    <source>
        <strain evidence="10">MADBK_172401_WGS</strain>
        <tissue evidence="10">Digestive gland</tissue>
    </source>
</reference>
<name>A0A8J4Y5F2_CHIOP</name>
<dbReference type="EMBL" id="JACEEZ010018194">
    <property type="protein sequence ID" value="KAG0717086.1"/>
    <property type="molecule type" value="Genomic_DNA"/>
</dbReference>
<dbReference type="InterPro" id="IPR013087">
    <property type="entry name" value="Znf_C2H2_type"/>
</dbReference>
<keyword evidence="4 7" id="KW-0863">Zinc-finger</keyword>
<comment type="caution">
    <text evidence="10">The sequence shown here is derived from an EMBL/GenBank/DDBJ whole genome shotgun (WGS) entry which is preliminary data.</text>
</comment>
<evidence type="ECO:0000256" key="1">
    <source>
        <dbReference type="ARBA" id="ARBA00004123"/>
    </source>
</evidence>
<keyword evidence="11" id="KW-1185">Reference proteome</keyword>
<dbReference type="FunFam" id="3.30.160.60:FF:000624">
    <property type="entry name" value="zinc finger protein 697"/>
    <property type="match status" value="1"/>
</dbReference>
<feature type="signal peptide" evidence="8">
    <location>
        <begin position="1"/>
        <end position="26"/>
    </location>
</feature>
<dbReference type="SUPFAM" id="SSF57667">
    <property type="entry name" value="beta-beta-alpha zinc fingers"/>
    <property type="match status" value="1"/>
</dbReference>
<keyword evidence="8" id="KW-0732">Signal</keyword>
<feature type="domain" description="C2H2-type" evidence="9">
    <location>
        <begin position="65"/>
        <end position="96"/>
    </location>
</feature>
<dbReference type="InterPro" id="IPR036236">
    <property type="entry name" value="Znf_C2H2_sf"/>
</dbReference>
<evidence type="ECO:0000256" key="7">
    <source>
        <dbReference type="PROSITE-ProRule" id="PRU00042"/>
    </source>
</evidence>
<gene>
    <name evidence="10" type="primary">ZNF776</name>
    <name evidence="10" type="ORF">GWK47_055142</name>
</gene>
<keyword evidence="2" id="KW-0479">Metal-binding</keyword>
<keyword evidence="3" id="KW-0677">Repeat</keyword>
<dbReference type="GO" id="GO:0008270">
    <property type="term" value="F:zinc ion binding"/>
    <property type="evidence" value="ECO:0007669"/>
    <property type="project" value="UniProtKB-KW"/>
</dbReference>
<protein>
    <submittedName>
        <fullName evidence="10">Zinc finger protein 776</fullName>
    </submittedName>
</protein>
<evidence type="ECO:0000256" key="6">
    <source>
        <dbReference type="ARBA" id="ARBA00023242"/>
    </source>
</evidence>
<dbReference type="InterPro" id="IPR050331">
    <property type="entry name" value="Zinc_finger"/>
</dbReference>
<evidence type="ECO:0000256" key="5">
    <source>
        <dbReference type="ARBA" id="ARBA00022833"/>
    </source>
</evidence>
<comment type="subcellular location">
    <subcellularLocation>
        <location evidence="1">Nucleus</location>
    </subcellularLocation>
</comment>
<dbReference type="PANTHER" id="PTHR16515">
    <property type="entry name" value="PR DOMAIN ZINC FINGER PROTEIN"/>
    <property type="match status" value="1"/>
</dbReference>
<dbReference type="GO" id="GO:0010468">
    <property type="term" value="P:regulation of gene expression"/>
    <property type="evidence" value="ECO:0007669"/>
    <property type="project" value="TreeGrafter"/>
</dbReference>
<dbReference type="PANTHER" id="PTHR16515:SF49">
    <property type="entry name" value="GASTRULA ZINC FINGER PROTEIN XLCGF49.1-LIKE-RELATED"/>
    <property type="match status" value="1"/>
</dbReference>
<keyword evidence="6" id="KW-0539">Nucleus</keyword>
<evidence type="ECO:0000313" key="10">
    <source>
        <dbReference type="EMBL" id="KAG0717086.1"/>
    </source>
</evidence>
<feature type="domain" description="C2H2-type" evidence="9">
    <location>
        <begin position="37"/>
        <end position="64"/>
    </location>
</feature>
<dbReference type="PROSITE" id="PS51257">
    <property type="entry name" value="PROKAR_LIPOPROTEIN"/>
    <property type="match status" value="1"/>
</dbReference>
<dbReference type="GO" id="GO:0048598">
    <property type="term" value="P:embryonic morphogenesis"/>
    <property type="evidence" value="ECO:0007669"/>
    <property type="project" value="UniProtKB-ARBA"/>
</dbReference>
<proteinExistence type="predicted"/>
<evidence type="ECO:0000256" key="3">
    <source>
        <dbReference type="ARBA" id="ARBA00022737"/>
    </source>
</evidence>
<dbReference type="AlphaFoldDB" id="A0A8J4Y5F2"/>